<protein>
    <submittedName>
        <fullName evidence="1">Uncharacterized protein</fullName>
    </submittedName>
</protein>
<proteinExistence type="predicted"/>
<dbReference type="AlphaFoldDB" id="A0A401QC46"/>
<feature type="non-terminal residue" evidence="1">
    <location>
        <position position="1"/>
    </location>
</feature>
<comment type="caution">
    <text evidence="1">The sequence shown here is derived from an EMBL/GenBank/DDBJ whole genome shotgun (WGS) entry which is preliminary data.</text>
</comment>
<dbReference type="EMBL" id="BFAA01031426">
    <property type="protein sequence ID" value="GCB82968.1"/>
    <property type="molecule type" value="Genomic_DNA"/>
</dbReference>
<dbReference type="Proteomes" id="UP000288216">
    <property type="component" value="Unassembled WGS sequence"/>
</dbReference>
<accession>A0A401QC46</accession>
<sequence>TERFGFANDSTLKEEVEAGAFVDKNGAISERLKERLMKVTEEEIINVN</sequence>
<evidence type="ECO:0000313" key="1">
    <source>
        <dbReference type="EMBL" id="GCB82968.1"/>
    </source>
</evidence>
<name>A0A401QC46_SCYTO</name>
<reference evidence="1 2" key="1">
    <citation type="journal article" date="2018" name="Nat. Ecol. Evol.">
        <title>Shark genomes provide insights into elasmobranch evolution and the origin of vertebrates.</title>
        <authorList>
            <person name="Hara Y"/>
            <person name="Yamaguchi K"/>
            <person name="Onimaru K"/>
            <person name="Kadota M"/>
            <person name="Koyanagi M"/>
            <person name="Keeley SD"/>
            <person name="Tatsumi K"/>
            <person name="Tanaka K"/>
            <person name="Motone F"/>
            <person name="Kageyama Y"/>
            <person name="Nozu R"/>
            <person name="Adachi N"/>
            <person name="Nishimura O"/>
            <person name="Nakagawa R"/>
            <person name="Tanegashima C"/>
            <person name="Kiyatake I"/>
            <person name="Matsumoto R"/>
            <person name="Murakumo K"/>
            <person name="Nishida K"/>
            <person name="Terakita A"/>
            <person name="Kuratani S"/>
            <person name="Sato K"/>
            <person name="Hyodo S Kuraku.S."/>
        </authorList>
    </citation>
    <scope>NUCLEOTIDE SEQUENCE [LARGE SCALE GENOMIC DNA]</scope>
</reference>
<organism evidence="1 2">
    <name type="scientific">Scyliorhinus torazame</name>
    <name type="common">Cloudy catshark</name>
    <name type="synonym">Catulus torazame</name>
    <dbReference type="NCBI Taxonomy" id="75743"/>
    <lineage>
        <taxon>Eukaryota</taxon>
        <taxon>Metazoa</taxon>
        <taxon>Chordata</taxon>
        <taxon>Craniata</taxon>
        <taxon>Vertebrata</taxon>
        <taxon>Chondrichthyes</taxon>
        <taxon>Elasmobranchii</taxon>
        <taxon>Galeomorphii</taxon>
        <taxon>Galeoidea</taxon>
        <taxon>Carcharhiniformes</taxon>
        <taxon>Scyliorhinidae</taxon>
        <taxon>Scyliorhinus</taxon>
    </lineage>
</organism>
<gene>
    <name evidence="1" type="ORF">scyTo_0023623</name>
</gene>
<evidence type="ECO:0000313" key="2">
    <source>
        <dbReference type="Proteomes" id="UP000288216"/>
    </source>
</evidence>
<keyword evidence="2" id="KW-1185">Reference proteome</keyword>